<comment type="subcellular location">
    <subcellularLocation>
        <location evidence="1">Membrane</location>
        <topology evidence="1">Multi-pass membrane protein</topology>
    </subcellularLocation>
</comment>
<feature type="transmembrane region" description="Helical" evidence="5">
    <location>
        <begin position="68"/>
        <end position="87"/>
    </location>
</feature>
<evidence type="ECO:0000256" key="4">
    <source>
        <dbReference type="ARBA" id="ARBA00023136"/>
    </source>
</evidence>
<evidence type="ECO:0000259" key="6">
    <source>
        <dbReference type="Pfam" id="PF00892"/>
    </source>
</evidence>
<dbReference type="PANTHER" id="PTHR32322">
    <property type="entry name" value="INNER MEMBRANE TRANSPORTER"/>
    <property type="match status" value="1"/>
</dbReference>
<evidence type="ECO:0000256" key="2">
    <source>
        <dbReference type="ARBA" id="ARBA00022692"/>
    </source>
</evidence>
<dbReference type="RefSeq" id="WP_126840873.1">
    <property type="nucleotide sequence ID" value="NZ_PIQH01000001.1"/>
</dbReference>
<feature type="transmembrane region" description="Helical" evidence="5">
    <location>
        <begin position="93"/>
        <end position="112"/>
    </location>
</feature>
<feature type="transmembrane region" description="Helical" evidence="5">
    <location>
        <begin position="119"/>
        <end position="139"/>
    </location>
</feature>
<evidence type="ECO:0000256" key="1">
    <source>
        <dbReference type="ARBA" id="ARBA00004141"/>
    </source>
</evidence>
<comment type="caution">
    <text evidence="7">The sequence shown here is derived from an EMBL/GenBank/DDBJ whole genome shotgun (WGS) entry which is preliminary data.</text>
</comment>
<dbReference type="SUPFAM" id="SSF103481">
    <property type="entry name" value="Multidrug resistance efflux transporter EmrE"/>
    <property type="match status" value="2"/>
</dbReference>
<sequence>MFKTFIYTALALLAFAGNSVLCRWALEGQNIDAFSFTAIRLGSGAAMLMALVSLHSRITLQRLIGLGSWRSALALFCYAACFSYAYLVLNTGVGALILFAAVQLSMLFIARLQGRRQSLLECVGVLIAFIGLSILLWPKLKQPESLLACLMMAIAGSSWGIYTVRGKGSNTPLLDSCGNFLRTTPLWLLLLLLALPQLSASSLGIVLAIISGAITSAIGYAIWYAVLPALTVSSAAVIQLAVPVIAAAAGVVMLAEPLTLTLVIAAVLVLGGIYWTLRAAKRRGKAT</sequence>
<organism evidence="7 8">
    <name type="scientific">Idiomarina tyrosinivorans</name>
    <dbReference type="NCBI Taxonomy" id="1445662"/>
    <lineage>
        <taxon>Bacteria</taxon>
        <taxon>Pseudomonadati</taxon>
        <taxon>Pseudomonadota</taxon>
        <taxon>Gammaproteobacteria</taxon>
        <taxon>Alteromonadales</taxon>
        <taxon>Idiomarinaceae</taxon>
        <taxon>Idiomarina</taxon>
    </lineage>
</organism>
<feature type="transmembrane region" description="Helical" evidence="5">
    <location>
        <begin position="38"/>
        <end position="56"/>
    </location>
</feature>
<feature type="transmembrane region" description="Helical" evidence="5">
    <location>
        <begin position="230"/>
        <end position="252"/>
    </location>
</feature>
<dbReference type="EMBL" id="PIQH01000001">
    <property type="protein sequence ID" value="RUO81532.1"/>
    <property type="molecule type" value="Genomic_DNA"/>
</dbReference>
<dbReference type="GO" id="GO:0016020">
    <property type="term" value="C:membrane"/>
    <property type="evidence" value="ECO:0007669"/>
    <property type="project" value="UniProtKB-SubCell"/>
</dbReference>
<feature type="transmembrane region" description="Helical" evidence="5">
    <location>
        <begin position="258"/>
        <end position="277"/>
    </location>
</feature>
<accession>A0A432ZUL3</accession>
<name>A0A432ZUL3_9GAMM</name>
<feature type="transmembrane region" description="Helical" evidence="5">
    <location>
        <begin position="176"/>
        <end position="195"/>
    </location>
</feature>
<keyword evidence="2 5" id="KW-0812">Transmembrane</keyword>
<gene>
    <name evidence="7" type="ORF">CWI84_01890</name>
</gene>
<evidence type="ECO:0000313" key="7">
    <source>
        <dbReference type="EMBL" id="RUO81532.1"/>
    </source>
</evidence>
<keyword evidence="3 5" id="KW-1133">Transmembrane helix</keyword>
<proteinExistence type="predicted"/>
<keyword evidence="8" id="KW-1185">Reference proteome</keyword>
<dbReference type="Pfam" id="PF00892">
    <property type="entry name" value="EamA"/>
    <property type="match status" value="1"/>
</dbReference>
<feature type="domain" description="EamA" evidence="6">
    <location>
        <begin position="147"/>
        <end position="277"/>
    </location>
</feature>
<dbReference type="PANTHER" id="PTHR32322:SF9">
    <property type="entry name" value="AMINO-ACID METABOLITE EFFLUX PUMP-RELATED"/>
    <property type="match status" value="1"/>
</dbReference>
<protein>
    <submittedName>
        <fullName evidence="7">EamA family transporter</fullName>
    </submittedName>
</protein>
<keyword evidence="4 5" id="KW-0472">Membrane</keyword>
<feature type="transmembrane region" description="Helical" evidence="5">
    <location>
        <begin position="201"/>
        <end position="223"/>
    </location>
</feature>
<feature type="transmembrane region" description="Helical" evidence="5">
    <location>
        <begin position="145"/>
        <end position="164"/>
    </location>
</feature>
<evidence type="ECO:0000313" key="8">
    <source>
        <dbReference type="Proteomes" id="UP000287996"/>
    </source>
</evidence>
<dbReference type="Proteomes" id="UP000287996">
    <property type="component" value="Unassembled WGS sequence"/>
</dbReference>
<evidence type="ECO:0000256" key="5">
    <source>
        <dbReference type="SAM" id="Phobius"/>
    </source>
</evidence>
<dbReference type="OrthoDB" id="321830at2"/>
<dbReference type="AlphaFoldDB" id="A0A432ZUL3"/>
<reference evidence="7 8" key="1">
    <citation type="journal article" date="2011" name="Front. Microbiol.">
        <title>Genomic signatures of strain selection and enhancement in Bacillus atrophaeus var. globigii, a historical biowarfare simulant.</title>
        <authorList>
            <person name="Gibbons H.S."/>
            <person name="Broomall S.M."/>
            <person name="McNew L.A."/>
            <person name="Daligault H."/>
            <person name="Chapman C."/>
            <person name="Bruce D."/>
            <person name="Karavis M."/>
            <person name="Krepps M."/>
            <person name="McGregor P.A."/>
            <person name="Hong C."/>
            <person name="Park K.H."/>
            <person name="Akmal A."/>
            <person name="Feldman A."/>
            <person name="Lin J.S."/>
            <person name="Chang W.E."/>
            <person name="Higgs B.W."/>
            <person name="Demirev P."/>
            <person name="Lindquist J."/>
            <person name="Liem A."/>
            <person name="Fochler E."/>
            <person name="Read T.D."/>
            <person name="Tapia R."/>
            <person name="Johnson S."/>
            <person name="Bishop-Lilly K.A."/>
            <person name="Detter C."/>
            <person name="Han C."/>
            <person name="Sozhamannan S."/>
            <person name="Rosenzweig C.N."/>
            <person name="Skowronski E.W."/>
        </authorList>
    </citation>
    <scope>NUCLEOTIDE SEQUENCE [LARGE SCALE GENOMIC DNA]</scope>
    <source>
        <strain evidence="7 8">CC-PW-9</strain>
    </source>
</reference>
<dbReference type="InterPro" id="IPR050638">
    <property type="entry name" value="AA-Vitamin_Transporters"/>
</dbReference>
<evidence type="ECO:0000256" key="3">
    <source>
        <dbReference type="ARBA" id="ARBA00022989"/>
    </source>
</evidence>
<dbReference type="InterPro" id="IPR000620">
    <property type="entry name" value="EamA_dom"/>
</dbReference>
<dbReference type="InterPro" id="IPR037185">
    <property type="entry name" value="EmrE-like"/>
</dbReference>